<feature type="domain" description="Reverse transcriptase RNase H-like" evidence="8">
    <location>
        <begin position="254"/>
        <end position="301"/>
    </location>
</feature>
<keyword evidence="4" id="KW-0255">Endonuclease</keyword>
<evidence type="ECO:0000256" key="3">
    <source>
        <dbReference type="ARBA" id="ARBA00022722"/>
    </source>
</evidence>
<keyword evidence="6" id="KW-0695">RNA-directed DNA polymerase</keyword>
<reference evidence="9 10" key="1">
    <citation type="journal article" date="2024" name="G3 (Bethesda)">
        <title>Genome assembly of Hibiscus sabdariffa L. provides insights into metabolisms of medicinal natural products.</title>
        <authorList>
            <person name="Kim T."/>
        </authorList>
    </citation>
    <scope>NUCLEOTIDE SEQUENCE [LARGE SCALE GENOMIC DNA]</scope>
    <source>
        <strain evidence="9">TK-2024</strain>
        <tissue evidence="9">Old leaves</tissue>
    </source>
</reference>
<dbReference type="EMBL" id="JBBPBM010000005">
    <property type="protein sequence ID" value="KAK8584260.1"/>
    <property type="molecule type" value="Genomic_DNA"/>
</dbReference>
<accession>A0ABR2FQ48</accession>
<dbReference type="InterPro" id="IPR043502">
    <property type="entry name" value="DNA/RNA_pol_sf"/>
</dbReference>
<keyword evidence="3" id="KW-0540">Nuclease</keyword>
<protein>
    <recommendedName>
        <fullName evidence="11">Reverse transcriptase domain-containing protein</fullName>
    </recommendedName>
</protein>
<dbReference type="InterPro" id="IPR000477">
    <property type="entry name" value="RT_dom"/>
</dbReference>
<comment type="caution">
    <text evidence="9">The sequence shown here is derived from an EMBL/GenBank/DDBJ whole genome shotgun (WGS) entry which is preliminary data.</text>
</comment>
<gene>
    <name evidence="9" type="ORF">V6N12_068506</name>
</gene>
<dbReference type="SUPFAM" id="SSF56672">
    <property type="entry name" value="DNA/RNA polymerases"/>
    <property type="match status" value="1"/>
</dbReference>
<organism evidence="9 10">
    <name type="scientific">Hibiscus sabdariffa</name>
    <name type="common">roselle</name>
    <dbReference type="NCBI Taxonomy" id="183260"/>
    <lineage>
        <taxon>Eukaryota</taxon>
        <taxon>Viridiplantae</taxon>
        <taxon>Streptophyta</taxon>
        <taxon>Embryophyta</taxon>
        <taxon>Tracheophyta</taxon>
        <taxon>Spermatophyta</taxon>
        <taxon>Magnoliopsida</taxon>
        <taxon>eudicotyledons</taxon>
        <taxon>Gunneridae</taxon>
        <taxon>Pentapetalae</taxon>
        <taxon>rosids</taxon>
        <taxon>malvids</taxon>
        <taxon>Malvales</taxon>
        <taxon>Malvaceae</taxon>
        <taxon>Malvoideae</taxon>
        <taxon>Hibiscus</taxon>
    </lineage>
</organism>
<keyword evidence="5" id="KW-0378">Hydrolase</keyword>
<evidence type="ECO:0000256" key="2">
    <source>
        <dbReference type="ARBA" id="ARBA00022695"/>
    </source>
</evidence>
<dbReference type="InterPro" id="IPR053134">
    <property type="entry name" value="RNA-dir_DNA_polymerase"/>
</dbReference>
<keyword evidence="10" id="KW-1185">Reference proteome</keyword>
<evidence type="ECO:0000256" key="6">
    <source>
        <dbReference type="ARBA" id="ARBA00022918"/>
    </source>
</evidence>
<name>A0ABR2FQ48_9ROSI</name>
<feature type="domain" description="Reverse transcriptase" evidence="7">
    <location>
        <begin position="65"/>
        <end position="225"/>
    </location>
</feature>
<dbReference type="CDD" id="cd01647">
    <property type="entry name" value="RT_LTR"/>
    <property type="match status" value="1"/>
</dbReference>
<dbReference type="Gene3D" id="3.10.10.10">
    <property type="entry name" value="HIV Type 1 Reverse Transcriptase, subunit A, domain 1"/>
    <property type="match status" value="1"/>
</dbReference>
<dbReference type="Gene3D" id="3.30.70.270">
    <property type="match status" value="1"/>
</dbReference>
<keyword evidence="1" id="KW-0808">Transferase</keyword>
<evidence type="ECO:0008006" key="11">
    <source>
        <dbReference type="Google" id="ProtNLM"/>
    </source>
</evidence>
<dbReference type="PANTHER" id="PTHR24559">
    <property type="entry name" value="TRANSPOSON TY3-I GAG-POL POLYPROTEIN"/>
    <property type="match status" value="1"/>
</dbReference>
<proteinExistence type="predicted"/>
<evidence type="ECO:0000256" key="5">
    <source>
        <dbReference type="ARBA" id="ARBA00022801"/>
    </source>
</evidence>
<dbReference type="InterPro" id="IPR041373">
    <property type="entry name" value="RT_RNaseH"/>
</dbReference>
<dbReference type="Pfam" id="PF17917">
    <property type="entry name" value="RT_RNaseH"/>
    <property type="match status" value="1"/>
</dbReference>
<dbReference type="PANTHER" id="PTHR24559:SF457">
    <property type="entry name" value="RNA-DIRECTED DNA POLYMERASE HOMOLOG"/>
    <property type="match status" value="1"/>
</dbReference>
<evidence type="ECO:0000259" key="7">
    <source>
        <dbReference type="Pfam" id="PF00078"/>
    </source>
</evidence>
<evidence type="ECO:0000256" key="4">
    <source>
        <dbReference type="ARBA" id="ARBA00022759"/>
    </source>
</evidence>
<evidence type="ECO:0000313" key="10">
    <source>
        <dbReference type="Proteomes" id="UP001472677"/>
    </source>
</evidence>
<evidence type="ECO:0000256" key="1">
    <source>
        <dbReference type="ARBA" id="ARBA00022679"/>
    </source>
</evidence>
<dbReference type="Pfam" id="PF00078">
    <property type="entry name" value="RVT_1"/>
    <property type="match status" value="1"/>
</dbReference>
<sequence>MSSLNENSAMHKLPIKPECKPVQQKLRRMKPKMLLKIRDEVKKQFDIGFLQAVTYSDWVANIVPVHKKDGKVRMSMDYRDLNRASPKDSFPFPHIDTMVDNTACHSYFSYMDGFYGYNQIKMCPDYMSKTTFVTLWGTFCYKVMPFGLKNAGATYQRTLVVLFRDMMHKEIEVYVDDMIAKSRTEEEHITNLEKLFQRLREFHLKLNPVKCTFGVTSGKFLGFIVSKKGIEIYPDKVRAIQELPPPKTQKEVRVWATKRLRQYMLYHTTLLISKLDPLKYMMEAPAFSGRLARWHMLLSEFDILYVSRKAIKGSAIADFLVSRALEDYESLDYNFSNEDLLNISNLEESGVKKWILYFDRASNSLGRW</sequence>
<evidence type="ECO:0000259" key="8">
    <source>
        <dbReference type="Pfam" id="PF17917"/>
    </source>
</evidence>
<evidence type="ECO:0000313" key="9">
    <source>
        <dbReference type="EMBL" id="KAK8584260.1"/>
    </source>
</evidence>
<keyword evidence="2" id="KW-0548">Nucleotidyltransferase</keyword>
<dbReference type="Proteomes" id="UP001472677">
    <property type="component" value="Unassembled WGS sequence"/>
</dbReference>
<dbReference type="InterPro" id="IPR043128">
    <property type="entry name" value="Rev_trsase/Diguanyl_cyclase"/>
</dbReference>